<feature type="domain" description="Response regulatory" evidence="3">
    <location>
        <begin position="2"/>
        <end position="122"/>
    </location>
</feature>
<name>A0A6P0CCB1_9RHOB</name>
<evidence type="ECO:0000256" key="1">
    <source>
        <dbReference type="ARBA" id="ARBA00022553"/>
    </source>
</evidence>
<evidence type="ECO:0000313" key="5">
    <source>
        <dbReference type="Proteomes" id="UP000468591"/>
    </source>
</evidence>
<evidence type="ECO:0000256" key="2">
    <source>
        <dbReference type="PROSITE-ProRule" id="PRU00169"/>
    </source>
</evidence>
<dbReference type="Pfam" id="PF00072">
    <property type="entry name" value="Response_reg"/>
    <property type="match status" value="1"/>
</dbReference>
<keyword evidence="5" id="KW-1185">Reference proteome</keyword>
<dbReference type="AlphaFoldDB" id="A0A6P0CCB1"/>
<feature type="modified residue" description="4-aspartylphosphate" evidence="2">
    <location>
        <position position="55"/>
    </location>
</feature>
<dbReference type="GO" id="GO:0000160">
    <property type="term" value="P:phosphorelay signal transduction system"/>
    <property type="evidence" value="ECO:0007669"/>
    <property type="project" value="InterPro"/>
</dbReference>
<dbReference type="InterPro" id="IPR050595">
    <property type="entry name" value="Bact_response_regulator"/>
</dbReference>
<dbReference type="RefSeq" id="WP_164354736.1">
    <property type="nucleotide sequence ID" value="NZ_JAABNT010000010.1"/>
</dbReference>
<dbReference type="SMART" id="SM00448">
    <property type="entry name" value="REC"/>
    <property type="match status" value="1"/>
</dbReference>
<dbReference type="InterPro" id="IPR001789">
    <property type="entry name" value="Sig_transdc_resp-reg_receiver"/>
</dbReference>
<accession>A0A6P0CCB1</accession>
<evidence type="ECO:0000313" key="4">
    <source>
        <dbReference type="EMBL" id="NEK23812.1"/>
    </source>
</evidence>
<dbReference type="SUPFAM" id="SSF52172">
    <property type="entry name" value="CheY-like"/>
    <property type="match status" value="1"/>
</dbReference>
<dbReference type="PANTHER" id="PTHR44591">
    <property type="entry name" value="STRESS RESPONSE REGULATOR PROTEIN 1"/>
    <property type="match status" value="1"/>
</dbReference>
<gene>
    <name evidence="4" type="ORF">GV827_15550</name>
</gene>
<protein>
    <submittedName>
        <fullName evidence="4">Response regulator</fullName>
    </submittedName>
</protein>
<dbReference type="PROSITE" id="PS50110">
    <property type="entry name" value="RESPONSE_REGULATORY"/>
    <property type="match status" value="1"/>
</dbReference>
<evidence type="ECO:0000259" key="3">
    <source>
        <dbReference type="PROSITE" id="PS50110"/>
    </source>
</evidence>
<sequence length="328" mass="36634">MKILAVDDDAIILKLLDQIILALGGHELTMAESGAEALDVIAQNEGAPFDCFMFDIQMPNMDGIELVKRVRSIDDYFDTPVLMLTAMSDKRYIDRAFAFGATDYVTKPFEVSELETRLNLLQTLAQKRQPHAKKIFAAQALGDGGLPAEQPQFELYEPISIYDVENVIDHTAFENYLAQLSRSSLFGSTLFAFAIRGADRFFETLSPFEFCSLISDAAEVISDTMHGHQFLMSYAGNGIFVCVTESGWRPEMDRLTDHVNLAFVRTELYNNSGDRLDVRVVTGDAVRLVWKSGNSLYSALAEAHNSAEEAAIRKERERGSIWMTQNSA</sequence>
<dbReference type="PANTHER" id="PTHR44591:SF3">
    <property type="entry name" value="RESPONSE REGULATORY DOMAIN-CONTAINING PROTEIN"/>
    <property type="match status" value="1"/>
</dbReference>
<keyword evidence="1 2" id="KW-0597">Phosphoprotein</keyword>
<reference evidence="4 5" key="1">
    <citation type="submission" date="2020-01" db="EMBL/GenBank/DDBJ databases">
        <title>Sulfitobacter sediminilitoris sp. nov., isolated from a tidal flat.</title>
        <authorList>
            <person name="Park S."/>
            <person name="Yoon J.-H."/>
        </authorList>
    </citation>
    <scope>NUCLEOTIDE SEQUENCE [LARGE SCALE GENOMIC DNA]</scope>
    <source>
        <strain evidence="4 5">JBTF-M27</strain>
    </source>
</reference>
<comment type="caution">
    <text evidence="4">The sequence shown here is derived from an EMBL/GenBank/DDBJ whole genome shotgun (WGS) entry which is preliminary data.</text>
</comment>
<dbReference type="InterPro" id="IPR011006">
    <property type="entry name" value="CheY-like_superfamily"/>
</dbReference>
<dbReference type="Proteomes" id="UP000468591">
    <property type="component" value="Unassembled WGS sequence"/>
</dbReference>
<proteinExistence type="predicted"/>
<dbReference type="EMBL" id="JAABNT010000010">
    <property type="protein sequence ID" value="NEK23812.1"/>
    <property type="molecule type" value="Genomic_DNA"/>
</dbReference>
<dbReference type="Gene3D" id="3.40.50.2300">
    <property type="match status" value="1"/>
</dbReference>
<organism evidence="4 5">
    <name type="scientific">Sulfitobacter sediminilitoris</name>
    <dbReference type="NCBI Taxonomy" id="2698830"/>
    <lineage>
        <taxon>Bacteria</taxon>
        <taxon>Pseudomonadati</taxon>
        <taxon>Pseudomonadota</taxon>
        <taxon>Alphaproteobacteria</taxon>
        <taxon>Rhodobacterales</taxon>
        <taxon>Roseobacteraceae</taxon>
        <taxon>Sulfitobacter</taxon>
    </lineage>
</organism>